<dbReference type="NCBIfam" id="TIGR00380">
    <property type="entry name" value="cobal_cbiB"/>
    <property type="match status" value="1"/>
</dbReference>
<evidence type="ECO:0000256" key="2">
    <source>
        <dbReference type="ARBA" id="ARBA00004953"/>
    </source>
</evidence>
<dbReference type="InterPro" id="IPR004485">
    <property type="entry name" value="Cobalamin_biosynth_CobD/CbiB"/>
</dbReference>
<evidence type="ECO:0000256" key="6">
    <source>
        <dbReference type="ARBA" id="ARBA00022692"/>
    </source>
</evidence>
<evidence type="ECO:0000256" key="8">
    <source>
        <dbReference type="ARBA" id="ARBA00023136"/>
    </source>
</evidence>
<dbReference type="PANTHER" id="PTHR34308:SF1">
    <property type="entry name" value="COBALAMIN BIOSYNTHESIS PROTEIN CBIB"/>
    <property type="match status" value="1"/>
</dbReference>
<comment type="similarity">
    <text evidence="3 9">Belongs to the CobD/CbiB family.</text>
</comment>
<keyword evidence="5 9" id="KW-0169">Cobalamin biosynthesis</keyword>
<evidence type="ECO:0000256" key="9">
    <source>
        <dbReference type="HAMAP-Rule" id="MF_00024"/>
    </source>
</evidence>
<keyword evidence="6 9" id="KW-0812">Transmembrane</keyword>
<keyword evidence="11" id="KW-1185">Reference proteome</keyword>
<accession>A0ABV9QKT0</accession>
<gene>
    <name evidence="10" type="primary">cbiB</name>
    <name evidence="9" type="synonym">cobD</name>
    <name evidence="10" type="ORF">ACFO4R_05240</name>
</gene>
<evidence type="ECO:0000256" key="5">
    <source>
        <dbReference type="ARBA" id="ARBA00022573"/>
    </source>
</evidence>
<evidence type="ECO:0000256" key="3">
    <source>
        <dbReference type="ARBA" id="ARBA00006263"/>
    </source>
</evidence>
<feature type="transmembrane region" description="Helical" evidence="9">
    <location>
        <begin position="52"/>
        <end position="74"/>
    </location>
</feature>
<evidence type="ECO:0000313" key="11">
    <source>
        <dbReference type="Proteomes" id="UP001595916"/>
    </source>
</evidence>
<keyword evidence="7 9" id="KW-1133">Transmembrane helix</keyword>
<name>A0ABV9QKT0_9FIRM</name>
<dbReference type="PANTHER" id="PTHR34308">
    <property type="entry name" value="COBALAMIN BIOSYNTHESIS PROTEIN CBIB"/>
    <property type="match status" value="1"/>
</dbReference>
<evidence type="ECO:0000256" key="7">
    <source>
        <dbReference type="ARBA" id="ARBA00022989"/>
    </source>
</evidence>
<comment type="subcellular location">
    <subcellularLocation>
        <location evidence="1 9">Cell membrane</location>
        <topology evidence="1 9">Multi-pass membrane protein</topology>
    </subcellularLocation>
</comment>
<comment type="caution">
    <text evidence="10">The sequence shown here is derived from an EMBL/GenBank/DDBJ whole genome shotgun (WGS) entry which is preliminary data.</text>
</comment>
<dbReference type="RefSeq" id="WP_379787993.1">
    <property type="nucleotide sequence ID" value="NZ_JBHSHL010000015.1"/>
</dbReference>
<comment type="function">
    <text evidence="9">Converts cobyric acid to cobinamide by the addition of aminopropanol on the F carboxylic group.</text>
</comment>
<evidence type="ECO:0000256" key="4">
    <source>
        <dbReference type="ARBA" id="ARBA00022475"/>
    </source>
</evidence>
<organism evidence="10 11">
    <name type="scientific">Filifactor villosus</name>
    <dbReference type="NCBI Taxonomy" id="29374"/>
    <lineage>
        <taxon>Bacteria</taxon>
        <taxon>Bacillati</taxon>
        <taxon>Bacillota</taxon>
        <taxon>Clostridia</taxon>
        <taxon>Peptostreptococcales</taxon>
        <taxon>Filifactoraceae</taxon>
        <taxon>Filifactor</taxon>
    </lineage>
</organism>
<dbReference type="Pfam" id="PF03186">
    <property type="entry name" value="CobD_Cbib"/>
    <property type="match status" value="1"/>
</dbReference>
<dbReference type="Proteomes" id="UP001595916">
    <property type="component" value="Unassembled WGS sequence"/>
</dbReference>
<evidence type="ECO:0000313" key="10">
    <source>
        <dbReference type="EMBL" id="MFC4804483.1"/>
    </source>
</evidence>
<sequence length="321" mass="35018">MTGTVAYSLLIATLIDFVLGDPYWFPHPVIMMGRLIRFTEKRVRRSFAKNKVLGGCVLWFVVVGSSFATVFWAIRLAGKISPLLAFSMQTLLMWNCISTKCLAVEAEKVGSAVRRGDLNLSRTRISYLVGRDTTELSFAEILRATVETVAENTVDGTIAPMFFAVLGGAPLMVAYKACNTLDSMVGYKNEDYIELGRASALIDDLVNLIPARVSIALIALSAPLVGLNAKEAWRIGLRDRKNHLSPNSAHAEAAFAGALGVRLGGTNVYFGKKVEKPTIGDAVKELEAEDISRSNRLLFATTITTLLLFLLLREIGMKIVG</sequence>
<feature type="transmembrane region" description="Helical" evidence="9">
    <location>
        <begin position="6"/>
        <end position="25"/>
    </location>
</feature>
<keyword evidence="4 9" id="KW-1003">Cell membrane</keyword>
<proteinExistence type="inferred from homology"/>
<keyword evidence="8 9" id="KW-0472">Membrane</keyword>
<protein>
    <recommendedName>
        <fullName evidence="9">Cobalamin biosynthesis protein CobD</fullName>
    </recommendedName>
</protein>
<dbReference type="HAMAP" id="MF_00024">
    <property type="entry name" value="CobD_CbiB"/>
    <property type="match status" value="1"/>
</dbReference>
<comment type="pathway">
    <text evidence="2 9">Cofactor biosynthesis; adenosylcobalamin biosynthesis.</text>
</comment>
<dbReference type="EMBL" id="JBHSHL010000015">
    <property type="protein sequence ID" value="MFC4804483.1"/>
    <property type="molecule type" value="Genomic_DNA"/>
</dbReference>
<comment type="caution">
    <text evidence="9">Lacks conserved residue(s) required for the propagation of feature annotation.</text>
</comment>
<evidence type="ECO:0000256" key="1">
    <source>
        <dbReference type="ARBA" id="ARBA00004651"/>
    </source>
</evidence>
<reference evidence="11" key="1">
    <citation type="journal article" date="2019" name="Int. J. Syst. Evol. Microbiol.">
        <title>The Global Catalogue of Microorganisms (GCM) 10K type strain sequencing project: providing services to taxonomists for standard genome sequencing and annotation.</title>
        <authorList>
            <consortium name="The Broad Institute Genomics Platform"/>
            <consortium name="The Broad Institute Genome Sequencing Center for Infectious Disease"/>
            <person name="Wu L."/>
            <person name="Ma J."/>
        </authorList>
    </citation>
    <scope>NUCLEOTIDE SEQUENCE [LARGE SCALE GENOMIC DNA]</scope>
    <source>
        <strain evidence="11">CCUG 46385</strain>
    </source>
</reference>